<accession>A0A8H3G0G4</accession>
<keyword evidence="3" id="KW-1185">Reference proteome</keyword>
<dbReference type="InterPro" id="IPR002575">
    <property type="entry name" value="Aminoglycoside_PTrfase"/>
</dbReference>
<protein>
    <recommendedName>
        <fullName evidence="1">Aminoglycoside phosphotransferase domain-containing protein</fullName>
    </recommendedName>
</protein>
<dbReference type="InterPro" id="IPR011009">
    <property type="entry name" value="Kinase-like_dom_sf"/>
</dbReference>
<feature type="domain" description="Aminoglycoside phosphotransferase" evidence="1">
    <location>
        <begin position="184"/>
        <end position="257"/>
    </location>
</feature>
<sequence>MALETHVKAGVALPKGWVQSEQETINEFFEEKVPAALKERAARNPSISSKSCSASECLQYAKVLMQGMSIYLVDHQGCNSYTLICPELDRIIQFRAAELSTKAIDEAKQMYGDLVAGTTQHNDFVLPVYTYNILPGQLHVWQKVSRGSFPLAREKRTIIDLAIFIATASHFPHPKARYNARSWTECANAAVKRLEQNFSLRQIAPAVYTELASLRARLHLLDILPAVLTHVDLGGQNIFVDGDVGTLTGVIDFEEARTEAFGINIFTIYENHVGSMEDGHWSPYDMPAGQEHPGLSVSEVLTKAFWDALWASTAPGLGRRDFEEAVGVALRVGIINRYFVRGMLDEIDLAKRVHVISLDYAKEILLYLRDTRR</sequence>
<gene>
    <name evidence="2" type="ORF">ALECFALPRED_005811</name>
</gene>
<dbReference type="Gene3D" id="3.90.1200.10">
    <property type="match status" value="1"/>
</dbReference>
<comment type="caution">
    <text evidence="2">The sequence shown here is derived from an EMBL/GenBank/DDBJ whole genome shotgun (WGS) entry which is preliminary data.</text>
</comment>
<dbReference type="SUPFAM" id="SSF56112">
    <property type="entry name" value="Protein kinase-like (PK-like)"/>
    <property type="match status" value="1"/>
</dbReference>
<organism evidence="2 3">
    <name type="scientific">Alectoria fallacina</name>
    <dbReference type="NCBI Taxonomy" id="1903189"/>
    <lineage>
        <taxon>Eukaryota</taxon>
        <taxon>Fungi</taxon>
        <taxon>Dikarya</taxon>
        <taxon>Ascomycota</taxon>
        <taxon>Pezizomycotina</taxon>
        <taxon>Lecanoromycetes</taxon>
        <taxon>OSLEUM clade</taxon>
        <taxon>Lecanoromycetidae</taxon>
        <taxon>Lecanorales</taxon>
        <taxon>Lecanorineae</taxon>
        <taxon>Parmeliaceae</taxon>
        <taxon>Alectoria</taxon>
    </lineage>
</organism>
<reference evidence="2" key="1">
    <citation type="submission" date="2021-03" db="EMBL/GenBank/DDBJ databases">
        <authorList>
            <person name="Tagirdzhanova G."/>
        </authorList>
    </citation>
    <scope>NUCLEOTIDE SEQUENCE</scope>
</reference>
<name>A0A8H3G0G4_9LECA</name>
<dbReference type="OrthoDB" id="5598852at2759"/>
<dbReference type="Proteomes" id="UP000664203">
    <property type="component" value="Unassembled WGS sequence"/>
</dbReference>
<evidence type="ECO:0000313" key="3">
    <source>
        <dbReference type="Proteomes" id="UP000664203"/>
    </source>
</evidence>
<proteinExistence type="predicted"/>
<dbReference type="Pfam" id="PF01636">
    <property type="entry name" value="APH"/>
    <property type="match status" value="1"/>
</dbReference>
<evidence type="ECO:0000313" key="2">
    <source>
        <dbReference type="EMBL" id="CAF9933991.1"/>
    </source>
</evidence>
<evidence type="ECO:0000259" key="1">
    <source>
        <dbReference type="Pfam" id="PF01636"/>
    </source>
</evidence>
<dbReference type="EMBL" id="CAJPDR010000367">
    <property type="protein sequence ID" value="CAF9933991.1"/>
    <property type="molecule type" value="Genomic_DNA"/>
</dbReference>
<dbReference type="AlphaFoldDB" id="A0A8H3G0G4"/>